<dbReference type="SUPFAM" id="SSF81383">
    <property type="entry name" value="F-box domain"/>
    <property type="match status" value="1"/>
</dbReference>
<name>A0AAD7DU94_9AGAR</name>
<reference evidence="2" key="1">
    <citation type="submission" date="2023-03" db="EMBL/GenBank/DDBJ databases">
        <title>Massive genome expansion in bonnet fungi (Mycena s.s.) driven by repeated elements and novel gene families across ecological guilds.</title>
        <authorList>
            <consortium name="Lawrence Berkeley National Laboratory"/>
            <person name="Harder C.B."/>
            <person name="Miyauchi S."/>
            <person name="Viragh M."/>
            <person name="Kuo A."/>
            <person name="Thoen E."/>
            <person name="Andreopoulos B."/>
            <person name="Lu D."/>
            <person name="Skrede I."/>
            <person name="Drula E."/>
            <person name="Henrissat B."/>
            <person name="Morin E."/>
            <person name="Kohler A."/>
            <person name="Barry K."/>
            <person name="LaButti K."/>
            <person name="Morin E."/>
            <person name="Salamov A."/>
            <person name="Lipzen A."/>
            <person name="Mereny Z."/>
            <person name="Hegedus B."/>
            <person name="Baldrian P."/>
            <person name="Stursova M."/>
            <person name="Weitz H."/>
            <person name="Taylor A."/>
            <person name="Grigoriev I.V."/>
            <person name="Nagy L.G."/>
            <person name="Martin F."/>
            <person name="Kauserud H."/>
        </authorList>
    </citation>
    <scope>NUCLEOTIDE SEQUENCE</scope>
    <source>
        <strain evidence="2">CBHHK182m</strain>
    </source>
</reference>
<organism evidence="2 3">
    <name type="scientific">Mycena metata</name>
    <dbReference type="NCBI Taxonomy" id="1033252"/>
    <lineage>
        <taxon>Eukaryota</taxon>
        <taxon>Fungi</taxon>
        <taxon>Dikarya</taxon>
        <taxon>Basidiomycota</taxon>
        <taxon>Agaricomycotina</taxon>
        <taxon>Agaricomycetes</taxon>
        <taxon>Agaricomycetidae</taxon>
        <taxon>Agaricales</taxon>
        <taxon>Marasmiineae</taxon>
        <taxon>Mycenaceae</taxon>
        <taxon>Mycena</taxon>
    </lineage>
</organism>
<gene>
    <name evidence="2" type="ORF">B0H16DRAFT_1749507</name>
</gene>
<dbReference type="Proteomes" id="UP001215598">
    <property type="component" value="Unassembled WGS sequence"/>
</dbReference>
<dbReference type="InterPro" id="IPR032675">
    <property type="entry name" value="LRR_dom_sf"/>
</dbReference>
<dbReference type="InterPro" id="IPR036047">
    <property type="entry name" value="F-box-like_dom_sf"/>
</dbReference>
<dbReference type="CDD" id="cd09917">
    <property type="entry name" value="F-box_SF"/>
    <property type="match status" value="1"/>
</dbReference>
<dbReference type="EMBL" id="JARKIB010000579">
    <property type="protein sequence ID" value="KAJ7699100.1"/>
    <property type="molecule type" value="Genomic_DNA"/>
</dbReference>
<dbReference type="Pfam" id="PF12937">
    <property type="entry name" value="F-box-like"/>
    <property type="match status" value="1"/>
</dbReference>
<accession>A0AAD7DU94</accession>
<dbReference type="PROSITE" id="PS50181">
    <property type="entry name" value="FBOX"/>
    <property type="match status" value="1"/>
</dbReference>
<proteinExistence type="predicted"/>
<dbReference type="InterPro" id="IPR001810">
    <property type="entry name" value="F-box_dom"/>
</dbReference>
<dbReference type="SUPFAM" id="SSF52047">
    <property type="entry name" value="RNI-like"/>
    <property type="match status" value="1"/>
</dbReference>
<feature type="domain" description="F-box" evidence="1">
    <location>
        <begin position="38"/>
        <end position="83"/>
    </location>
</feature>
<keyword evidence="3" id="KW-1185">Reference proteome</keyword>
<dbReference type="Gene3D" id="1.20.1280.50">
    <property type="match status" value="1"/>
</dbReference>
<protein>
    <recommendedName>
        <fullName evidence="1">F-box domain-containing protein</fullName>
    </recommendedName>
</protein>
<evidence type="ECO:0000313" key="3">
    <source>
        <dbReference type="Proteomes" id="UP001215598"/>
    </source>
</evidence>
<evidence type="ECO:0000313" key="2">
    <source>
        <dbReference type="EMBL" id="KAJ7699100.1"/>
    </source>
</evidence>
<dbReference type="AlphaFoldDB" id="A0AAD7DU94"/>
<comment type="caution">
    <text evidence="2">The sequence shown here is derived from an EMBL/GenBank/DDBJ whole genome shotgun (WGS) entry which is preliminary data.</text>
</comment>
<sequence>MQRPCSRPFSGFLQRARALALDNIGGGSRTRRGSNTRSISKSVLPPELWLKIFGHVPTYLLPSITLTCRSFRSLAQPLLFTTIATHPERSTSSAKDRRRVVDRLDFLFSPQIAPTVRGCKISPPSVDGDHGPADDLIDFIFENLPTLPNLRVLECRHVRLTSKRLAILQSLKLSTISLDMCFGDISEFVIARSMPLVLQDVSFKYPDSPKASAMPSTCPLFLSAPHLEHLHATTTEVLPTLARSQPFTKLRTLDLPVECLLSVDLLPALLRCPAVDTLSLYTTNFIPTTVFEALPEGVLPLLESYRGPYNFAAAFLNGRTTKCVDVSIPARPHSLVSSLLKLHRDLESLSFSLNSLDLPPAVMHTIHSIFPNLTSLAIAEPALSSTEIKAVLNSIPAHYNLEELTLRIQGRDKFNLWIPPAESAADAASCFNKVCTAVVKTYPAIQCVRFIHGSEGDSVAWRRSPRSGLFLPTGQ</sequence>
<dbReference type="Gene3D" id="3.80.10.10">
    <property type="entry name" value="Ribonuclease Inhibitor"/>
    <property type="match status" value="1"/>
</dbReference>
<dbReference type="SMART" id="SM00256">
    <property type="entry name" value="FBOX"/>
    <property type="match status" value="1"/>
</dbReference>
<evidence type="ECO:0000259" key="1">
    <source>
        <dbReference type="PROSITE" id="PS50181"/>
    </source>
</evidence>